<evidence type="ECO:0000256" key="3">
    <source>
        <dbReference type="ARBA" id="ARBA00012856"/>
    </source>
</evidence>
<dbReference type="GO" id="GO:0046655">
    <property type="term" value="P:folic acid metabolic process"/>
    <property type="evidence" value="ECO:0007669"/>
    <property type="project" value="TreeGrafter"/>
</dbReference>
<proteinExistence type="inferred from homology"/>
<evidence type="ECO:0000256" key="6">
    <source>
        <dbReference type="ARBA" id="ARBA00023002"/>
    </source>
</evidence>
<keyword evidence="5 8" id="KW-0521">NADP</keyword>
<dbReference type="Proteomes" id="UP000005615">
    <property type="component" value="Unassembled WGS sequence"/>
</dbReference>
<dbReference type="EC" id="1.5.1.3" evidence="3 8"/>
<dbReference type="Gene3D" id="3.40.430.10">
    <property type="entry name" value="Dihydrofolate Reductase, subunit A"/>
    <property type="match status" value="1"/>
</dbReference>
<dbReference type="GO" id="GO:0046452">
    <property type="term" value="P:dihydrofolate metabolic process"/>
    <property type="evidence" value="ECO:0007669"/>
    <property type="project" value="TreeGrafter"/>
</dbReference>
<organism evidence="10 11">
    <name type="scientific">Aequoribacter fuscus</name>
    <dbReference type="NCBI Taxonomy" id="2518989"/>
    <lineage>
        <taxon>Bacteria</taxon>
        <taxon>Pseudomonadati</taxon>
        <taxon>Pseudomonadota</taxon>
        <taxon>Gammaproteobacteria</taxon>
        <taxon>Cellvibrionales</taxon>
        <taxon>Halieaceae</taxon>
        <taxon>Aequoribacter</taxon>
    </lineage>
</organism>
<comment type="pathway">
    <text evidence="1 8">Cofactor biosynthesis; tetrahydrofolate biosynthesis; 5,6,7,8-tetrahydrofolate from 7,8-dihydrofolate: step 1/1.</text>
</comment>
<dbReference type="RefSeq" id="WP_009575995.1">
    <property type="nucleotide sequence ID" value="NZ_AEIG01000050.1"/>
</dbReference>
<dbReference type="PIRSF" id="PIRSF000194">
    <property type="entry name" value="DHFR"/>
    <property type="match status" value="1"/>
</dbReference>
<keyword evidence="6 8" id="KW-0560">Oxidoreductase</keyword>
<evidence type="ECO:0000256" key="2">
    <source>
        <dbReference type="ARBA" id="ARBA00009539"/>
    </source>
</evidence>
<dbReference type="PRINTS" id="PR00070">
    <property type="entry name" value="DHFR"/>
</dbReference>
<dbReference type="PROSITE" id="PS00075">
    <property type="entry name" value="DHFR_1"/>
    <property type="match status" value="1"/>
</dbReference>
<name>F3L2I9_9GAMM</name>
<evidence type="ECO:0000313" key="11">
    <source>
        <dbReference type="Proteomes" id="UP000005615"/>
    </source>
</evidence>
<comment type="caution">
    <text evidence="10">The sequence shown here is derived from an EMBL/GenBank/DDBJ whole genome shotgun (WGS) entry which is preliminary data.</text>
</comment>
<dbReference type="eggNOG" id="COG0262">
    <property type="taxonomic scope" value="Bacteria"/>
</dbReference>
<evidence type="ECO:0000256" key="9">
    <source>
        <dbReference type="RuleBase" id="RU004474"/>
    </source>
</evidence>
<dbReference type="PANTHER" id="PTHR48069:SF3">
    <property type="entry name" value="DIHYDROFOLATE REDUCTASE"/>
    <property type="match status" value="1"/>
</dbReference>
<dbReference type="InterPro" id="IPR001796">
    <property type="entry name" value="DHFR_dom"/>
</dbReference>
<dbReference type="InterPro" id="IPR024072">
    <property type="entry name" value="DHFR-like_dom_sf"/>
</dbReference>
<comment type="similarity">
    <text evidence="2 8 9">Belongs to the dihydrofolate reductase family.</text>
</comment>
<dbReference type="EMBL" id="AEIG01000050">
    <property type="protein sequence ID" value="EGG29468.1"/>
    <property type="molecule type" value="Genomic_DNA"/>
</dbReference>
<dbReference type="STRING" id="2518989.IMCC3088_1763"/>
<dbReference type="GO" id="GO:0006730">
    <property type="term" value="P:one-carbon metabolic process"/>
    <property type="evidence" value="ECO:0007669"/>
    <property type="project" value="UniProtKB-KW"/>
</dbReference>
<dbReference type="SUPFAM" id="SSF53597">
    <property type="entry name" value="Dihydrofolate reductase-like"/>
    <property type="match status" value="1"/>
</dbReference>
<dbReference type="InterPro" id="IPR017925">
    <property type="entry name" value="DHFR_CS"/>
</dbReference>
<comment type="function">
    <text evidence="7 8">Key enzyme in folate metabolism. Catalyzes an essential reaction for de novo glycine and purine synthesis, and for DNA precursor synthesis.</text>
</comment>
<dbReference type="PANTHER" id="PTHR48069">
    <property type="entry name" value="DIHYDROFOLATE REDUCTASE"/>
    <property type="match status" value="1"/>
</dbReference>
<dbReference type="GO" id="GO:0005829">
    <property type="term" value="C:cytosol"/>
    <property type="evidence" value="ECO:0007669"/>
    <property type="project" value="TreeGrafter"/>
</dbReference>
<dbReference type="OrthoDB" id="9804315at2"/>
<dbReference type="InterPro" id="IPR012259">
    <property type="entry name" value="DHFR"/>
</dbReference>
<accession>F3L2I9</accession>
<reference evidence="10 11" key="1">
    <citation type="journal article" date="2011" name="J. Bacteriol.">
        <title>Genome sequence of strain IMCC3088, a proteorhodopsin-containing marine bacterium belonging to the OM60/NOR5 clade.</title>
        <authorList>
            <person name="Jang Y."/>
            <person name="Oh H.M."/>
            <person name="Kang I."/>
            <person name="Lee K."/>
            <person name="Yang S.J."/>
            <person name="Cho J.C."/>
        </authorList>
    </citation>
    <scope>NUCLEOTIDE SEQUENCE [LARGE SCALE GENOMIC DNA]</scope>
    <source>
        <strain evidence="10 11">IMCC3088</strain>
    </source>
</reference>
<dbReference type="GO" id="GO:0050661">
    <property type="term" value="F:NADP binding"/>
    <property type="evidence" value="ECO:0007669"/>
    <property type="project" value="InterPro"/>
</dbReference>
<dbReference type="AlphaFoldDB" id="F3L2I9"/>
<dbReference type="PROSITE" id="PS51330">
    <property type="entry name" value="DHFR_2"/>
    <property type="match status" value="1"/>
</dbReference>
<keyword evidence="4 8" id="KW-0554">One-carbon metabolism</keyword>
<evidence type="ECO:0000256" key="1">
    <source>
        <dbReference type="ARBA" id="ARBA00004903"/>
    </source>
</evidence>
<dbReference type="GO" id="GO:0046654">
    <property type="term" value="P:tetrahydrofolate biosynthetic process"/>
    <property type="evidence" value="ECO:0007669"/>
    <property type="project" value="UniProtKB-UniPathway"/>
</dbReference>
<dbReference type="Pfam" id="PF00186">
    <property type="entry name" value="DHFR_1"/>
    <property type="match status" value="1"/>
</dbReference>
<evidence type="ECO:0000256" key="4">
    <source>
        <dbReference type="ARBA" id="ARBA00022563"/>
    </source>
</evidence>
<gene>
    <name evidence="10" type="ORF">IMCC3088_1763</name>
</gene>
<sequence>MSKPLVSAVFAVAKNGVIGLNGDLPWHVPTDLAFFKRVTLGKPMIMGRRTFESLPGLLPNRTSIVVSSGQPDLPEGVILCASIEQALSVAQTFCNADQNEIIIAGGSQIYASALPFTDRLIVTHIDAEPEGDTVLDCIDWSEWVSVQAEHPGQSEKDQYACHFVTYERIGV</sequence>
<dbReference type="CDD" id="cd00209">
    <property type="entry name" value="DHFR"/>
    <property type="match status" value="1"/>
</dbReference>
<protein>
    <recommendedName>
        <fullName evidence="3 8">Dihydrofolate reductase</fullName>
        <ecNumber evidence="3 8">1.5.1.3</ecNumber>
    </recommendedName>
</protein>
<keyword evidence="11" id="KW-1185">Reference proteome</keyword>
<dbReference type="GO" id="GO:0004146">
    <property type="term" value="F:dihydrofolate reductase activity"/>
    <property type="evidence" value="ECO:0007669"/>
    <property type="project" value="UniProtKB-EC"/>
</dbReference>
<evidence type="ECO:0000256" key="8">
    <source>
        <dbReference type="PIRNR" id="PIRNR000194"/>
    </source>
</evidence>
<dbReference type="UniPathway" id="UPA00077">
    <property type="reaction ID" value="UER00158"/>
</dbReference>
<evidence type="ECO:0000256" key="7">
    <source>
        <dbReference type="ARBA" id="ARBA00025067"/>
    </source>
</evidence>
<comment type="catalytic activity">
    <reaction evidence="8">
        <text>(6S)-5,6,7,8-tetrahydrofolate + NADP(+) = 7,8-dihydrofolate + NADPH + H(+)</text>
        <dbReference type="Rhea" id="RHEA:15009"/>
        <dbReference type="ChEBI" id="CHEBI:15378"/>
        <dbReference type="ChEBI" id="CHEBI:57451"/>
        <dbReference type="ChEBI" id="CHEBI:57453"/>
        <dbReference type="ChEBI" id="CHEBI:57783"/>
        <dbReference type="ChEBI" id="CHEBI:58349"/>
        <dbReference type="EC" id="1.5.1.3"/>
    </reaction>
</comment>
<evidence type="ECO:0000313" key="10">
    <source>
        <dbReference type="EMBL" id="EGG29468.1"/>
    </source>
</evidence>
<evidence type="ECO:0000256" key="5">
    <source>
        <dbReference type="ARBA" id="ARBA00022857"/>
    </source>
</evidence>